<dbReference type="InterPro" id="IPR051799">
    <property type="entry name" value="NADH_flavin_oxidoreductase"/>
</dbReference>
<comment type="caution">
    <text evidence="4">The sequence shown here is derived from an EMBL/GenBank/DDBJ whole genome shotgun (WGS) entry which is preliminary data.</text>
</comment>
<dbReference type="InterPro" id="IPR013785">
    <property type="entry name" value="Aldolase_TIM"/>
</dbReference>
<dbReference type="PANTHER" id="PTHR43656:SF2">
    <property type="entry name" value="BINDING OXIDOREDUCTASE, PUTATIVE (AFU_ORTHOLOGUE AFUA_2G08260)-RELATED"/>
    <property type="match status" value="1"/>
</dbReference>
<keyword evidence="5" id="KW-1185">Reference proteome</keyword>
<dbReference type="EMBL" id="JBFMIA010000004">
    <property type="protein sequence ID" value="MEW9501648.1"/>
    <property type="molecule type" value="Genomic_DNA"/>
</dbReference>
<keyword evidence="2" id="KW-0560">Oxidoreductase</keyword>
<dbReference type="Pfam" id="PF00724">
    <property type="entry name" value="Oxidored_FMN"/>
    <property type="match status" value="1"/>
</dbReference>
<dbReference type="Gene3D" id="3.20.20.70">
    <property type="entry name" value="Aldolase class I"/>
    <property type="match status" value="1"/>
</dbReference>
<evidence type="ECO:0000256" key="2">
    <source>
        <dbReference type="ARBA" id="ARBA00023002"/>
    </source>
</evidence>
<sequence length="409" mass="45802">MESILFKEFTLQNGTKIKNRFFKGAMSEALANVHLQPTESIYRLYETFAKGGTGIVVTGNVMIDSKALGEPRNVVVENEEILPFLEKWAERGTINNTQLWMQLNHPGKQAFKDVVNEAVAPSAIPFPGASSRFFHHPREITPTEIVDLIHRFGNSAKLAQKAGFTGVQIHGAHGYLISQFLSPSHNQRNDEWGRDIDGRMKFLIEVYREIRSQTGPLFPISVKLNSADFMKAGFSEEEAIYVAGQLEKEGVDLLEISGGSIANLATPGKDVKASTNVREAYFLDFAEKLRKTVDMPLSVTGGFRTKKGMESAVHSNATDFVGLARPLAVYPDLPNLIEENILQEIILTHKKLGIKSIDNQLPLDSMWYTQQLDRLGRGKQVRPNHPVWISFLQALLKNGKEVFQQRRAK</sequence>
<dbReference type="PANTHER" id="PTHR43656">
    <property type="entry name" value="BINDING OXIDOREDUCTASE, PUTATIVE (AFU_ORTHOLOGUE AFUA_2G08260)-RELATED"/>
    <property type="match status" value="1"/>
</dbReference>
<dbReference type="CDD" id="cd04733">
    <property type="entry name" value="OYE_like_2_FMN"/>
    <property type="match status" value="1"/>
</dbReference>
<evidence type="ECO:0000259" key="3">
    <source>
        <dbReference type="Pfam" id="PF00724"/>
    </source>
</evidence>
<evidence type="ECO:0000313" key="4">
    <source>
        <dbReference type="EMBL" id="MEW9501648.1"/>
    </source>
</evidence>
<dbReference type="Proteomes" id="UP001556040">
    <property type="component" value="Unassembled WGS sequence"/>
</dbReference>
<dbReference type="InterPro" id="IPR001155">
    <property type="entry name" value="OxRdtase_FMN_N"/>
</dbReference>
<evidence type="ECO:0000313" key="5">
    <source>
        <dbReference type="Proteomes" id="UP001556040"/>
    </source>
</evidence>
<name>A0ABV3Q2T5_9BACL</name>
<keyword evidence="1" id="KW-0285">Flavoprotein</keyword>
<reference evidence="4 5" key="1">
    <citation type="journal article" date="1979" name="Int. J. Syst. Evol. Microbiol.">
        <title>Bacillus globisporus subsp. marinus subsp. nov.</title>
        <authorList>
            <person name="Liu H."/>
        </authorList>
    </citation>
    <scope>NUCLEOTIDE SEQUENCE [LARGE SCALE GENOMIC DNA]</scope>
    <source>
        <strain evidence="4 5">DSM 1297</strain>
    </source>
</reference>
<protein>
    <submittedName>
        <fullName evidence="4">NADH:flavin oxidoreductase/NADH oxidase family protein</fullName>
    </submittedName>
</protein>
<feature type="domain" description="NADH:flavin oxidoreductase/NADH oxidase N-terminal" evidence="3">
    <location>
        <begin position="5"/>
        <end position="341"/>
    </location>
</feature>
<dbReference type="RefSeq" id="WP_367779127.1">
    <property type="nucleotide sequence ID" value="NZ_JBFMIA010000004.1"/>
</dbReference>
<accession>A0ABV3Q2T5</accession>
<dbReference type="SUPFAM" id="SSF51395">
    <property type="entry name" value="FMN-linked oxidoreductases"/>
    <property type="match status" value="1"/>
</dbReference>
<evidence type="ECO:0000256" key="1">
    <source>
        <dbReference type="ARBA" id="ARBA00022630"/>
    </source>
</evidence>
<gene>
    <name evidence="4" type="ORF">AB1471_07520</name>
</gene>
<organism evidence="4 5">
    <name type="scientific">Jeotgalibacillus marinus</name>
    <dbReference type="NCBI Taxonomy" id="86667"/>
    <lineage>
        <taxon>Bacteria</taxon>
        <taxon>Bacillati</taxon>
        <taxon>Bacillota</taxon>
        <taxon>Bacilli</taxon>
        <taxon>Bacillales</taxon>
        <taxon>Caryophanaceae</taxon>
        <taxon>Jeotgalibacillus</taxon>
    </lineage>
</organism>
<proteinExistence type="predicted"/>